<feature type="chain" id="PRO_5041861161" description="LPXTG cell wall anchor domain-containing protein" evidence="3">
    <location>
        <begin position="28"/>
        <end position="279"/>
    </location>
</feature>
<protein>
    <recommendedName>
        <fullName evidence="8">LPXTG cell wall anchor domain-containing protein</fullName>
    </recommendedName>
</protein>
<keyword evidence="2" id="KW-1133">Transmembrane helix</keyword>
<dbReference type="STRING" id="1263015.BN580_00786"/>
<gene>
    <name evidence="4" type="ORF">BN580_00786</name>
    <name evidence="5" type="ORF">MR241_04600</name>
</gene>
<name>R6UJB2_9BACT</name>
<keyword evidence="2" id="KW-0472">Membrane</keyword>
<evidence type="ECO:0000256" key="2">
    <source>
        <dbReference type="SAM" id="Phobius"/>
    </source>
</evidence>
<feature type="transmembrane region" description="Helical" evidence="2">
    <location>
        <begin position="255"/>
        <end position="275"/>
    </location>
</feature>
<evidence type="ECO:0000313" key="6">
    <source>
        <dbReference type="Proteomes" id="UP000017938"/>
    </source>
</evidence>
<keyword evidence="2" id="KW-0812">Transmembrane</keyword>
<feature type="signal peptide" evidence="3">
    <location>
        <begin position="1"/>
        <end position="27"/>
    </location>
</feature>
<evidence type="ECO:0008006" key="8">
    <source>
        <dbReference type="Google" id="ProtNLM"/>
    </source>
</evidence>
<evidence type="ECO:0000256" key="3">
    <source>
        <dbReference type="SAM" id="SignalP"/>
    </source>
</evidence>
<reference evidence="5 7" key="2">
    <citation type="submission" date="2022-03" db="EMBL/GenBank/DDBJ databases">
        <title>Metagenome-assembled genomes from swine fecal metagenomes.</title>
        <authorList>
            <person name="Holman D.B."/>
            <person name="Kommadath A."/>
        </authorList>
    </citation>
    <scope>NUCLEOTIDE SEQUENCE [LARGE SCALE GENOMIC DNA]</scope>
    <source>
        <strain evidence="5">SUG147</strain>
    </source>
</reference>
<organism evidence="4 6">
    <name type="scientific">Candidatus Colimorpha enterica</name>
    <dbReference type="NCBI Taxonomy" id="3083063"/>
    <lineage>
        <taxon>Bacteria</taxon>
        <taxon>Pseudomonadati</taxon>
        <taxon>Bacteroidota</taxon>
        <taxon>Bacteroidia</taxon>
        <taxon>Bacteroidales</taxon>
        <taxon>Candidatus Colimorpha</taxon>
    </lineage>
</organism>
<evidence type="ECO:0000313" key="5">
    <source>
        <dbReference type="EMBL" id="MCI5755555.1"/>
    </source>
</evidence>
<evidence type="ECO:0000313" key="7">
    <source>
        <dbReference type="Proteomes" id="UP001139365"/>
    </source>
</evidence>
<sequence length="279" mass="30123">MKKTKSVFAVIAAVLMLAFCFPAAAGAEGDEVSFYEVEIRSPKTLYMNFTVKMDNVFDPESKRTEDMGMVGFYYYAAIRIVNNTTDWELQYMGDVPIQWGGYCDYPLGFAMGETMSWTMTDTTLSCQTIEDIFKLVRPGGAFEGCVVAFCIEECGTVTAGNGYVDSLFDQTDFSKKLYANKPAKEGILDGAYVEMTDTFVSDDTSAEPESSSDDTSGTKADTDETKNTSAASGNISADASDTGKTPAGSENGNTWIYIAAAVIVIAGIAAAVIIVRKKK</sequence>
<feature type="region of interest" description="Disordered" evidence="1">
    <location>
        <begin position="201"/>
        <end position="247"/>
    </location>
</feature>
<evidence type="ECO:0000313" key="4">
    <source>
        <dbReference type="EMBL" id="CDC70892.1"/>
    </source>
</evidence>
<reference evidence="4" key="1">
    <citation type="submission" date="2012-11" db="EMBL/GenBank/DDBJ databases">
        <title>Dependencies among metagenomic species, viruses, plasmids and units of genetic variation.</title>
        <authorList>
            <person name="Nielsen H.B."/>
            <person name="Almeida M."/>
            <person name="Juncker A.S."/>
            <person name="Rasmussen S."/>
            <person name="Li J."/>
            <person name="Sunagawa S."/>
            <person name="Plichta D."/>
            <person name="Gautier L."/>
            <person name="Le Chatelier E."/>
            <person name="Peletier E."/>
            <person name="Bonde I."/>
            <person name="Nielsen T."/>
            <person name="Manichanh C."/>
            <person name="Arumugam M."/>
            <person name="Batto J."/>
            <person name="Santos M.B.Q.D."/>
            <person name="Blom N."/>
            <person name="Borruel N."/>
            <person name="Burgdorf K.S."/>
            <person name="Boumezbeur F."/>
            <person name="Casellas F."/>
            <person name="Dore J."/>
            <person name="Guarner F."/>
            <person name="Hansen T."/>
            <person name="Hildebrand F."/>
            <person name="Kaas R.S."/>
            <person name="Kennedy S."/>
            <person name="Kristiansen K."/>
            <person name="Kultima J.R."/>
            <person name="Leonard P."/>
            <person name="Levenez F."/>
            <person name="Lund O."/>
            <person name="Moumen B."/>
            <person name="Le Paslier D."/>
            <person name="Pons N."/>
            <person name="Pedersen O."/>
            <person name="Prifti E."/>
            <person name="Qin J."/>
            <person name="Raes J."/>
            <person name="Tap J."/>
            <person name="Tims S."/>
            <person name="Ussery D.W."/>
            <person name="Yamada T."/>
            <person name="MetaHit consortium"/>
            <person name="Renault P."/>
            <person name="Sicheritz-Ponten T."/>
            <person name="Bork P."/>
            <person name="Wang J."/>
            <person name="Brunak S."/>
            <person name="Ehrlich S.D."/>
        </authorList>
    </citation>
    <scope>NUCLEOTIDE SEQUENCE [LARGE SCALE GENOMIC DNA]</scope>
</reference>
<dbReference type="Proteomes" id="UP000017938">
    <property type="component" value="Unassembled WGS sequence"/>
</dbReference>
<evidence type="ECO:0000256" key="1">
    <source>
        <dbReference type="SAM" id="MobiDB-lite"/>
    </source>
</evidence>
<keyword evidence="3" id="KW-0732">Signal</keyword>
<proteinExistence type="predicted"/>
<dbReference type="AlphaFoldDB" id="R6UJB2"/>
<accession>R6UJB2</accession>
<dbReference type="EMBL" id="CBFW010000054">
    <property type="protein sequence ID" value="CDC70892.1"/>
    <property type="molecule type" value="Genomic_DNA"/>
</dbReference>
<comment type="caution">
    <text evidence="4">The sequence shown here is derived from an EMBL/GenBank/DDBJ whole genome shotgun (WGS) entry which is preliminary data.</text>
</comment>
<feature type="compositionally biased region" description="Polar residues" evidence="1">
    <location>
        <begin position="227"/>
        <end position="247"/>
    </location>
</feature>
<dbReference type="Proteomes" id="UP001139365">
    <property type="component" value="Unassembled WGS sequence"/>
</dbReference>
<dbReference type="EMBL" id="JALEMU010000071">
    <property type="protein sequence ID" value="MCI5755555.1"/>
    <property type="molecule type" value="Genomic_DNA"/>
</dbReference>